<dbReference type="GO" id="GO:0000329">
    <property type="term" value="C:fungal-type vacuole membrane"/>
    <property type="evidence" value="ECO:0007669"/>
    <property type="project" value="InterPro"/>
</dbReference>
<feature type="region of interest" description="Disordered" evidence="1">
    <location>
        <begin position="1"/>
        <end position="60"/>
    </location>
</feature>
<dbReference type="PANTHER" id="PTHR35895:SF3">
    <property type="entry name" value="PRE-RRNA PROCESSING PROTEIN"/>
    <property type="match status" value="1"/>
</dbReference>
<accession>A0A423WK31</accession>
<gene>
    <name evidence="6" type="ORF">VMCG_05391</name>
</gene>
<feature type="domain" description="Tag1-like fourth Ig-like" evidence="4">
    <location>
        <begin position="567"/>
        <end position="677"/>
    </location>
</feature>
<dbReference type="Pfam" id="PF26174">
    <property type="entry name" value="LEA-2_1"/>
    <property type="match status" value="1"/>
</dbReference>
<dbReference type="Pfam" id="PF26150">
    <property type="entry name" value="LEA-2_4"/>
    <property type="match status" value="1"/>
</dbReference>
<name>A0A423WK31_9PEZI</name>
<feature type="compositionally biased region" description="Low complexity" evidence="1">
    <location>
        <begin position="24"/>
        <end position="37"/>
    </location>
</feature>
<dbReference type="EMBL" id="LKEA01000015">
    <property type="protein sequence ID" value="ROW03794.1"/>
    <property type="molecule type" value="Genomic_DNA"/>
</dbReference>
<organism evidence="6 7">
    <name type="scientific">Cytospora schulzeri</name>
    <dbReference type="NCBI Taxonomy" id="448051"/>
    <lineage>
        <taxon>Eukaryota</taxon>
        <taxon>Fungi</taxon>
        <taxon>Dikarya</taxon>
        <taxon>Ascomycota</taxon>
        <taxon>Pezizomycotina</taxon>
        <taxon>Sordariomycetes</taxon>
        <taxon>Sordariomycetidae</taxon>
        <taxon>Diaporthales</taxon>
        <taxon>Cytosporaceae</taxon>
        <taxon>Cytospora</taxon>
    </lineage>
</organism>
<reference evidence="6 7" key="1">
    <citation type="submission" date="2015-09" db="EMBL/GenBank/DDBJ databases">
        <title>Host preference determinants of Valsa canker pathogens revealed by comparative genomics.</title>
        <authorList>
            <person name="Yin Z."/>
            <person name="Huang L."/>
        </authorList>
    </citation>
    <scope>NUCLEOTIDE SEQUENCE [LARGE SCALE GENOMIC DNA]</scope>
    <source>
        <strain evidence="6 7">03-1</strain>
    </source>
</reference>
<evidence type="ECO:0000259" key="4">
    <source>
        <dbReference type="Pfam" id="PF26150"/>
    </source>
</evidence>
<evidence type="ECO:0000259" key="5">
    <source>
        <dbReference type="Pfam" id="PF26153"/>
    </source>
</evidence>
<evidence type="ECO:0000259" key="3">
    <source>
        <dbReference type="Pfam" id="PF22786"/>
    </source>
</evidence>
<sequence>MTDAETSPLLSAEDASQPHDAEPGSESSPLLPGSSPEPRYDDADGVSIRSHRSNRSTTKQRPRWPSIIAMAILGLVTVAIIFGAFFVPSAVEEYAKQGAVLEPTALSLESITANGVRARIQANFKLDGSRVENEHVRRVGGVATWLVRGLSTDSTVVDVFLPEYGDVLLGSVGIPPLAIKLNGDNTAIDFIAELMPGEADSIRTIANEWLEGRLGRLRVQGKADLTLKTGIIPLGTHAVSESLTVEASDVPGIPEYNITKVLFRDIDNHTVAADVSIHAENNYPIEVVIPPLAFEILVPNCDLNDPYILVADALTDPVGIRPREPVVANAHGMIRELPDSLTRVCPNSGSSPLDRFLKDYLGGKAATVFVRGAKRSGLGTPPWVDEILSQVTVPVPFPGRTFDNMIRNFSLTDAQFSLPDPLADPEEENPSVSGTINVVAGLPKDMNFGINVTKVRATADVFYEEKKLGVLDIERWQDANSTRIHSDTDDPELMITSRIDNAPLNVTDGDVLTDLLQALLFQGKMVNLDVKALVAVKVQTVLGELVMKDVPAEGTIPVKHPLGKLDPRVRSIMIMNTTPESMEVRVLIDITNPTPYAAHVPYANIHVLCNGSVIGEVTAKDLDITTGNNTNLIVTAKWNPSLGGAPAQTIARDLLSQYISGWNTSLTIRAHRDSFLSQPILGEALSHFNITIPTPQLHLPGDDDNNDGDGSKKVHFIRDTTFHLLSSTATFTLVSPLKHNTVYLEHINATAFYHTEPVGRIIYDYPIAAPPGASTTPRLPVDWSIGNGDTYDKIKKALGGGLKLDAKAVVGVRIGAWRETVWYEGKGIGASVRL</sequence>
<proteinExistence type="predicted"/>
<evidence type="ECO:0000256" key="1">
    <source>
        <dbReference type="SAM" id="MobiDB-lite"/>
    </source>
</evidence>
<dbReference type="OrthoDB" id="5596576at2759"/>
<evidence type="ECO:0000313" key="7">
    <source>
        <dbReference type="Proteomes" id="UP000283895"/>
    </source>
</evidence>
<dbReference type="InterPro" id="IPR059065">
    <property type="entry name" value="Ig_Tag1-like_4th"/>
</dbReference>
<feature type="domain" description="Tag1-like fifth Ig-like" evidence="5">
    <location>
        <begin position="711"/>
        <end position="822"/>
    </location>
</feature>
<feature type="compositionally biased region" description="Basic residues" evidence="1">
    <location>
        <begin position="49"/>
        <end position="60"/>
    </location>
</feature>
<evidence type="ECO:0000256" key="2">
    <source>
        <dbReference type="SAM" id="Phobius"/>
    </source>
</evidence>
<feature type="transmembrane region" description="Helical" evidence="2">
    <location>
        <begin position="64"/>
        <end position="87"/>
    </location>
</feature>
<evidence type="ECO:0008006" key="8">
    <source>
        <dbReference type="Google" id="ProtNLM"/>
    </source>
</evidence>
<keyword evidence="2" id="KW-0472">Membrane</keyword>
<keyword evidence="2" id="KW-1133">Transmembrane helix</keyword>
<dbReference type="Gene3D" id="2.60.40.1820">
    <property type="match status" value="1"/>
</dbReference>
<keyword evidence="2" id="KW-0812">Transmembrane</keyword>
<dbReference type="Proteomes" id="UP000283895">
    <property type="component" value="Unassembled WGS sequence"/>
</dbReference>
<keyword evidence="7" id="KW-1185">Reference proteome</keyword>
<comment type="caution">
    <text evidence="6">The sequence shown here is derived from an EMBL/GenBank/DDBJ whole genome shotgun (WGS) entry which is preliminary data.</text>
</comment>
<dbReference type="InterPro" id="IPR059066">
    <property type="entry name" value="Ig_Tag1-like_5th"/>
</dbReference>
<dbReference type="Pfam" id="PF22786">
    <property type="entry name" value="Tag1_C"/>
    <property type="match status" value="1"/>
</dbReference>
<dbReference type="InterPro" id="IPR055011">
    <property type="entry name" value="Tag1_C"/>
</dbReference>
<dbReference type="AlphaFoldDB" id="A0A423WK31"/>
<protein>
    <recommendedName>
        <fullName evidence="8">Pre-rRNA processing protein</fullName>
    </recommendedName>
</protein>
<dbReference type="InterPro" id="IPR046368">
    <property type="entry name" value="Tag1"/>
</dbReference>
<dbReference type="PANTHER" id="PTHR35895">
    <property type="entry name" value="CHROMOSOME 16, WHOLE GENOME SHOTGUN SEQUENCE"/>
    <property type="match status" value="1"/>
</dbReference>
<dbReference type="Pfam" id="PF26153">
    <property type="entry name" value="LEA-2L_5"/>
    <property type="match status" value="1"/>
</dbReference>
<feature type="domain" description="Tag1 C-terminal" evidence="3">
    <location>
        <begin position="446"/>
        <end position="559"/>
    </location>
</feature>
<evidence type="ECO:0000313" key="6">
    <source>
        <dbReference type="EMBL" id="ROW03794.1"/>
    </source>
</evidence>